<dbReference type="PANTHER" id="PTHR43065">
    <property type="entry name" value="SENSOR HISTIDINE KINASE"/>
    <property type="match status" value="1"/>
</dbReference>
<dbReference type="Gene3D" id="3.30.565.10">
    <property type="entry name" value="Histidine kinase-like ATPase, C-terminal domain"/>
    <property type="match status" value="1"/>
</dbReference>
<dbReference type="PANTHER" id="PTHR43065:SF50">
    <property type="entry name" value="HISTIDINE KINASE"/>
    <property type="match status" value="1"/>
</dbReference>
<dbReference type="PRINTS" id="PR00344">
    <property type="entry name" value="BCTRLSENSOR"/>
</dbReference>
<dbReference type="InterPro" id="IPR005467">
    <property type="entry name" value="His_kinase_dom"/>
</dbReference>
<dbReference type="SMART" id="SM00387">
    <property type="entry name" value="HATPase_c"/>
    <property type="match status" value="1"/>
</dbReference>
<evidence type="ECO:0000256" key="3">
    <source>
        <dbReference type="SAM" id="Coils"/>
    </source>
</evidence>
<dbReference type="EC" id="2.7.13.3" evidence="2"/>
<accession>A0A975SL75</accession>
<feature type="domain" description="Histidine kinase" evidence="4">
    <location>
        <begin position="112"/>
        <end position="361"/>
    </location>
</feature>
<dbReference type="SUPFAM" id="SSF55874">
    <property type="entry name" value="ATPase domain of HSP90 chaperone/DNA topoisomerase II/histidine kinase"/>
    <property type="match status" value="1"/>
</dbReference>
<dbReference type="EMBL" id="CP064782">
    <property type="protein sequence ID" value="QWT48146.1"/>
    <property type="molecule type" value="Genomic_DNA"/>
</dbReference>
<evidence type="ECO:0000259" key="4">
    <source>
        <dbReference type="PROSITE" id="PS50109"/>
    </source>
</evidence>
<dbReference type="InterPro" id="IPR003594">
    <property type="entry name" value="HATPase_dom"/>
</dbReference>
<proteinExistence type="predicted"/>
<keyword evidence="3" id="KW-0175">Coiled coil</keyword>
<dbReference type="AlphaFoldDB" id="A0A975SL75"/>
<evidence type="ECO:0000313" key="5">
    <source>
        <dbReference type="EMBL" id="QWT48146.1"/>
    </source>
</evidence>
<dbReference type="RefSeq" id="WP_232368452.1">
    <property type="nucleotide sequence ID" value="NZ_CP064782.1"/>
</dbReference>
<dbReference type="SUPFAM" id="SSF47384">
    <property type="entry name" value="Homodimeric domain of signal transducing histidine kinase"/>
    <property type="match status" value="1"/>
</dbReference>
<feature type="coiled-coil region" evidence="3">
    <location>
        <begin position="41"/>
        <end position="82"/>
    </location>
</feature>
<comment type="catalytic activity">
    <reaction evidence="1">
        <text>ATP + protein L-histidine = ADP + protein N-phospho-L-histidine.</text>
        <dbReference type="EC" id="2.7.13.3"/>
    </reaction>
</comment>
<keyword evidence="5" id="KW-0808">Transferase</keyword>
<dbReference type="InterPro" id="IPR036890">
    <property type="entry name" value="HATPase_C_sf"/>
</dbReference>
<dbReference type="Gene3D" id="1.10.287.130">
    <property type="match status" value="1"/>
</dbReference>
<evidence type="ECO:0000256" key="2">
    <source>
        <dbReference type="ARBA" id="ARBA00012438"/>
    </source>
</evidence>
<dbReference type="Proteomes" id="UP000683428">
    <property type="component" value="Chromosome"/>
</dbReference>
<dbReference type="InterPro" id="IPR004358">
    <property type="entry name" value="Sig_transdc_His_kin-like_C"/>
</dbReference>
<evidence type="ECO:0000313" key="6">
    <source>
        <dbReference type="Proteomes" id="UP000683428"/>
    </source>
</evidence>
<evidence type="ECO:0000256" key="1">
    <source>
        <dbReference type="ARBA" id="ARBA00000085"/>
    </source>
</evidence>
<dbReference type="GO" id="GO:0000155">
    <property type="term" value="F:phosphorelay sensor kinase activity"/>
    <property type="evidence" value="ECO:0007669"/>
    <property type="project" value="InterPro"/>
</dbReference>
<keyword evidence="5" id="KW-0418">Kinase</keyword>
<gene>
    <name evidence="5" type="ORF">Azoinq_09725</name>
</gene>
<organism evidence="5 6">
    <name type="scientific">Azospira inquinata</name>
    <dbReference type="NCBI Taxonomy" id="2785627"/>
    <lineage>
        <taxon>Bacteria</taxon>
        <taxon>Pseudomonadati</taxon>
        <taxon>Pseudomonadota</taxon>
        <taxon>Betaproteobacteria</taxon>
        <taxon>Rhodocyclales</taxon>
        <taxon>Rhodocyclaceae</taxon>
        <taxon>Azospira</taxon>
    </lineage>
</organism>
<dbReference type="Pfam" id="PF02518">
    <property type="entry name" value="HATPase_c"/>
    <property type="match status" value="1"/>
</dbReference>
<name>A0A975SL75_9RHOO</name>
<protein>
    <recommendedName>
        <fullName evidence="2">histidine kinase</fullName>
        <ecNumber evidence="2">2.7.13.3</ecNumber>
    </recommendedName>
</protein>
<dbReference type="KEGG" id="aiq:Azoinq_09725"/>
<keyword evidence="6" id="KW-1185">Reference proteome</keyword>
<dbReference type="InterPro" id="IPR036097">
    <property type="entry name" value="HisK_dim/P_sf"/>
</dbReference>
<reference evidence="5" key="1">
    <citation type="submission" date="2020-11" db="EMBL/GenBank/DDBJ databases">
        <title>Azospira inquinata sp. nov.</title>
        <authorList>
            <person name="Moe W.M."/>
            <person name="Mikes M.C."/>
        </authorList>
    </citation>
    <scope>NUCLEOTIDE SEQUENCE</scope>
    <source>
        <strain evidence="5">Azo-3</strain>
    </source>
</reference>
<sequence>MHPLLERQMRHAGVDLESLAPAVRELLGAINEAYRHGDQDRRLIEQALENMSQELTESNRDLRQELEERRRAETALQGEKAEQAALIKQLGEAHEQLLQAEKMASIGQLAAGVAHEINNPVGYVHANLGSLARYMEDLFGLLGAADQAVAALPEDQPAARAYREACRERDLDFLRQDMPSLLAESREGLARVRKIVQDLKDFSHPDGEILTWADLHQGLDSTLNIVHNEIKYHAQVEREYGDLPKIRCNPSQLNQVFLNLLVNGAHAIQAQGCTSGRLVIRTGREGKDWVWVEVGDSGCGITPDILPRIFDPFFTTKPVGQGSGLGLSLAYGIVQRHHGRIEVSTHPGQGTTFKVILPVDPLATGKSAEPSDPGSLTTPAA</sequence>
<dbReference type="PROSITE" id="PS50109">
    <property type="entry name" value="HIS_KIN"/>
    <property type="match status" value="1"/>
</dbReference>